<evidence type="ECO:0000256" key="6">
    <source>
        <dbReference type="SAM" id="Phobius"/>
    </source>
</evidence>
<evidence type="ECO:0000313" key="10">
    <source>
        <dbReference type="Proteomes" id="UP000192610"/>
    </source>
</evidence>
<feature type="transmembrane region" description="Helical" evidence="6">
    <location>
        <begin position="297"/>
        <end position="318"/>
    </location>
</feature>
<dbReference type="InterPro" id="IPR003838">
    <property type="entry name" value="ABC3_permease_C"/>
</dbReference>
<evidence type="ECO:0000256" key="1">
    <source>
        <dbReference type="ARBA" id="ARBA00004651"/>
    </source>
</evidence>
<name>A0A1V9E4P7_9BACT</name>
<feature type="domain" description="MacB-like periplasmic core" evidence="8">
    <location>
        <begin position="446"/>
        <end position="632"/>
    </location>
</feature>
<feature type="domain" description="ABC3 transporter permease C-terminal" evidence="7">
    <location>
        <begin position="695"/>
        <end position="804"/>
    </location>
</feature>
<dbReference type="PANTHER" id="PTHR30572:SF18">
    <property type="entry name" value="ABC-TYPE MACROLIDE FAMILY EXPORT SYSTEM PERMEASE COMPONENT 2"/>
    <property type="match status" value="1"/>
</dbReference>
<dbReference type="Pfam" id="PF02687">
    <property type="entry name" value="FtsX"/>
    <property type="match status" value="2"/>
</dbReference>
<gene>
    <name evidence="9" type="ORF">A4H97_16000</name>
</gene>
<dbReference type="EMBL" id="LVXG01000067">
    <property type="protein sequence ID" value="OQP41097.1"/>
    <property type="molecule type" value="Genomic_DNA"/>
</dbReference>
<keyword evidence="5 6" id="KW-0472">Membrane</keyword>
<feature type="transmembrane region" description="Helical" evidence="6">
    <location>
        <begin position="692"/>
        <end position="712"/>
    </location>
</feature>
<feature type="transmembrane region" description="Helical" evidence="6">
    <location>
        <begin position="20"/>
        <end position="40"/>
    </location>
</feature>
<dbReference type="AlphaFoldDB" id="A0A1V9E4P7"/>
<dbReference type="GO" id="GO:0005886">
    <property type="term" value="C:plasma membrane"/>
    <property type="evidence" value="ECO:0007669"/>
    <property type="project" value="UniProtKB-SubCell"/>
</dbReference>
<keyword evidence="2" id="KW-1003">Cell membrane</keyword>
<keyword evidence="10" id="KW-1185">Reference proteome</keyword>
<feature type="transmembrane region" description="Helical" evidence="6">
    <location>
        <begin position="775"/>
        <end position="801"/>
    </location>
</feature>
<evidence type="ECO:0000256" key="2">
    <source>
        <dbReference type="ARBA" id="ARBA00022475"/>
    </source>
</evidence>
<dbReference type="Pfam" id="PF12704">
    <property type="entry name" value="MacB_PCD"/>
    <property type="match status" value="2"/>
</dbReference>
<keyword evidence="3 6" id="KW-0812">Transmembrane</keyword>
<accession>A0A1V9E4P7</accession>
<organism evidence="9 10">
    <name type="scientific">Niastella yeongjuensis</name>
    <dbReference type="NCBI Taxonomy" id="354355"/>
    <lineage>
        <taxon>Bacteria</taxon>
        <taxon>Pseudomonadati</taxon>
        <taxon>Bacteroidota</taxon>
        <taxon>Chitinophagia</taxon>
        <taxon>Chitinophagales</taxon>
        <taxon>Chitinophagaceae</taxon>
        <taxon>Niastella</taxon>
    </lineage>
</organism>
<dbReference type="OrthoDB" id="1451596at2"/>
<dbReference type="GO" id="GO:0022857">
    <property type="term" value="F:transmembrane transporter activity"/>
    <property type="evidence" value="ECO:0007669"/>
    <property type="project" value="TreeGrafter"/>
</dbReference>
<protein>
    <recommendedName>
        <fullName evidence="11">Cell division protein FtsX</fullName>
    </recommendedName>
</protein>
<sequence length="815" mass="90764">MIKNYLTSAWRNITRHKTFAAINVFGLSLGISTCLVIFLITRFELSFDNYHPDKKRIFRVVSDTYLSESGEDHSGTIPSPAIPVIRNAVTGLETIAVFLNYEATVIIQDNGLPLKKFARPLFREGQSSDIVATEPQYFRLFHYDWLAGNPAVLKEPNTVVLTESKARQYFGSRTPADILNKIVTYNDSVNVRVAGVVKDPPKNSDFFFKDFISITTLKIDAASQSWNDGYTNQQVFVKLANNVPQANINTQLTNLRSRYLKPAKDSKTTWLLQPLSTVHFDARYTDNYSRKVHLPTLYGLMAIAGFILIVAIINFITLSTAQSIDRARETGIRKICGSSVRGLVARFLSETFILTCLALALAVAGIYGLLAVFKTFIPEGVTFSFFSASTWLFLLAVGLFTTLLAGIYPAKVLSSVKPAISVKGAGMQKGNRRGYFIKGLIVFQFTISMVFIIATLVTGNQLQYMLHKDLGFAKDAIITIQTDMDYAADKKNVLAEKIRQLPEVEAVSISEGTPLAKLHFFNPLIYRGKVERGIATILEWGDENFVPLYDIKLLAGRNIQACDSIKEFLVNESCAKGLGFTKPEDAVGKTVETIVPPGGVVKRPIVGVIADFHSQSLQEPLMPVVFTTSKEFTRLLNIKLKTRGQHPSHIKTTLSKVEKCWKEIYAYDPFKYTFFDEAIAKFYEKEKQTVSLMNIAMVVSICISCLGLFGLATLSARRRAKELGIRKVLGAGIGQIVFVLSKDTIKLVLIAIAVASPIAWYAMHQWLNGFAFRIVINWWVFVLAGIIAVFIAFCTVCYQSIKAALVNPVHALRKE</sequence>
<evidence type="ECO:0000256" key="3">
    <source>
        <dbReference type="ARBA" id="ARBA00022692"/>
    </source>
</evidence>
<feature type="transmembrane region" description="Helical" evidence="6">
    <location>
        <begin position="435"/>
        <end position="457"/>
    </location>
</feature>
<proteinExistence type="predicted"/>
<feature type="transmembrane region" description="Helical" evidence="6">
    <location>
        <begin position="351"/>
        <end position="373"/>
    </location>
</feature>
<dbReference type="Proteomes" id="UP000192610">
    <property type="component" value="Unassembled WGS sequence"/>
</dbReference>
<dbReference type="PANTHER" id="PTHR30572">
    <property type="entry name" value="MEMBRANE COMPONENT OF TRANSPORTER-RELATED"/>
    <property type="match status" value="1"/>
</dbReference>
<evidence type="ECO:0008006" key="11">
    <source>
        <dbReference type="Google" id="ProtNLM"/>
    </source>
</evidence>
<dbReference type="RefSeq" id="WP_081204103.1">
    <property type="nucleotide sequence ID" value="NZ_FOCZ01000007.1"/>
</dbReference>
<feature type="domain" description="MacB-like periplasmic core" evidence="8">
    <location>
        <begin position="21"/>
        <end position="254"/>
    </location>
</feature>
<feature type="domain" description="ABC3 transporter permease C-terminal" evidence="7">
    <location>
        <begin position="302"/>
        <end position="416"/>
    </location>
</feature>
<dbReference type="InterPro" id="IPR050250">
    <property type="entry name" value="Macrolide_Exporter_MacB"/>
</dbReference>
<comment type="subcellular location">
    <subcellularLocation>
        <location evidence="1">Cell membrane</location>
        <topology evidence="1">Multi-pass membrane protein</topology>
    </subcellularLocation>
</comment>
<evidence type="ECO:0000256" key="5">
    <source>
        <dbReference type="ARBA" id="ARBA00023136"/>
    </source>
</evidence>
<reference evidence="10" key="1">
    <citation type="submission" date="2016-04" db="EMBL/GenBank/DDBJ databases">
        <authorList>
            <person name="Chen L."/>
            <person name="Zhuang W."/>
            <person name="Wang G."/>
        </authorList>
    </citation>
    <scope>NUCLEOTIDE SEQUENCE [LARGE SCALE GENOMIC DNA]</scope>
    <source>
        <strain evidence="10">17621</strain>
    </source>
</reference>
<feature type="transmembrane region" description="Helical" evidence="6">
    <location>
        <begin position="747"/>
        <end position="763"/>
    </location>
</feature>
<evidence type="ECO:0000259" key="8">
    <source>
        <dbReference type="Pfam" id="PF12704"/>
    </source>
</evidence>
<keyword evidence="4 6" id="KW-1133">Transmembrane helix</keyword>
<comment type="caution">
    <text evidence="9">The sequence shown here is derived from an EMBL/GenBank/DDBJ whole genome shotgun (WGS) entry which is preliminary data.</text>
</comment>
<evidence type="ECO:0000259" key="7">
    <source>
        <dbReference type="Pfam" id="PF02687"/>
    </source>
</evidence>
<evidence type="ECO:0000313" key="9">
    <source>
        <dbReference type="EMBL" id="OQP41097.1"/>
    </source>
</evidence>
<feature type="transmembrane region" description="Helical" evidence="6">
    <location>
        <begin position="385"/>
        <end position="408"/>
    </location>
</feature>
<dbReference type="STRING" id="354355.SAMN05660816_03849"/>
<evidence type="ECO:0000256" key="4">
    <source>
        <dbReference type="ARBA" id="ARBA00022989"/>
    </source>
</evidence>
<dbReference type="InterPro" id="IPR025857">
    <property type="entry name" value="MacB_PCD"/>
</dbReference>